<dbReference type="InParanoid" id="A0A165BYT8"/>
<keyword evidence="1" id="KW-0732">Signal</keyword>
<dbReference type="EMBL" id="KV427658">
    <property type="protein sequence ID" value="KZT01896.1"/>
    <property type="molecule type" value="Genomic_DNA"/>
</dbReference>
<evidence type="ECO:0000313" key="2">
    <source>
        <dbReference type="EMBL" id="KZT01896.1"/>
    </source>
</evidence>
<dbReference type="AlphaFoldDB" id="A0A165BYT8"/>
<name>A0A165BYT8_9APHY</name>
<organism evidence="2 3">
    <name type="scientific">Laetiporus sulphureus 93-53</name>
    <dbReference type="NCBI Taxonomy" id="1314785"/>
    <lineage>
        <taxon>Eukaryota</taxon>
        <taxon>Fungi</taxon>
        <taxon>Dikarya</taxon>
        <taxon>Basidiomycota</taxon>
        <taxon>Agaricomycotina</taxon>
        <taxon>Agaricomycetes</taxon>
        <taxon>Polyporales</taxon>
        <taxon>Laetiporus</taxon>
    </lineage>
</organism>
<gene>
    <name evidence="2" type="ORF">LAESUDRAFT_815652</name>
</gene>
<accession>A0A165BYT8</accession>
<dbReference type="OrthoDB" id="2844016at2759"/>
<proteinExistence type="predicted"/>
<feature type="chain" id="PRO_5007855797" evidence="1">
    <location>
        <begin position="20"/>
        <end position="207"/>
    </location>
</feature>
<keyword evidence="3" id="KW-1185">Reference proteome</keyword>
<dbReference type="GeneID" id="63831735"/>
<sequence>MFAYALSLATALLAGSSLALPTLQSRWNTSASCVGLPDGSTASPSYNFTLAAYNLTQSNANDTGVPLVLAWGPPGTSPAASEWVISTYESWGSNQWPYFTLTDGGLYPQPSSSENGLGAYDFAVNEGDEVHFIVTIAESNPTVAEIYCAADESEDYAVLAVNNDADNFSLCLAGTQNNLVYAPSTNNTLYTYDSCYPVRVYLLPYEG</sequence>
<evidence type="ECO:0000313" key="3">
    <source>
        <dbReference type="Proteomes" id="UP000076871"/>
    </source>
</evidence>
<reference evidence="2 3" key="1">
    <citation type="journal article" date="2016" name="Mol. Biol. Evol.">
        <title>Comparative Genomics of Early-Diverging Mushroom-Forming Fungi Provides Insights into the Origins of Lignocellulose Decay Capabilities.</title>
        <authorList>
            <person name="Nagy L.G."/>
            <person name="Riley R."/>
            <person name="Tritt A."/>
            <person name="Adam C."/>
            <person name="Daum C."/>
            <person name="Floudas D."/>
            <person name="Sun H."/>
            <person name="Yadav J.S."/>
            <person name="Pangilinan J."/>
            <person name="Larsson K.H."/>
            <person name="Matsuura K."/>
            <person name="Barry K."/>
            <person name="Labutti K."/>
            <person name="Kuo R."/>
            <person name="Ohm R.A."/>
            <person name="Bhattacharya S.S."/>
            <person name="Shirouzu T."/>
            <person name="Yoshinaga Y."/>
            <person name="Martin F.M."/>
            <person name="Grigoriev I.V."/>
            <person name="Hibbett D.S."/>
        </authorList>
    </citation>
    <scope>NUCLEOTIDE SEQUENCE [LARGE SCALE GENOMIC DNA]</scope>
    <source>
        <strain evidence="2 3">93-53</strain>
    </source>
</reference>
<dbReference type="RefSeq" id="XP_040759636.1">
    <property type="nucleotide sequence ID" value="XM_040914708.1"/>
</dbReference>
<evidence type="ECO:0000256" key="1">
    <source>
        <dbReference type="SAM" id="SignalP"/>
    </source>
</evidence>
<protein>
    <submittedName>
        <fullName evidence="2">Uncharacterized protein</fullName>
    </submittedName>
</protein>
<dbReference type="Proteomes" id="UP000076871">
    <property type="component" value="Unassembled WGS sequence"/>
</dbReference>
<feature type="signal peptide" evidence="1">
    <location>
        <begin position="1"/>
        <end position="19"/>
    </location>
</feature>